<evidence type="ECO:0000256" key="1">
    <source>
        <dbReference type="SAM" id="MobiDB-lite"/>
    </source>
</evidence>
<name>A0A2N3Y520_SACSN</name>
<proteinExistence type="predicted"/>
<protein>
    <submittedName>
        <fullName evidence="2">Uncharacterized protein</fullName>
    </submittedName>
</protein>
<accession>A0A2N3Y520</accession>
<dbReference type="Proteomes" id="UP000233786">
    <property type="component" value="Unassembled WGS sequence"/>
</dbReference>
<dbReference type="EMBL" id="PJNB01000001">
    <property type="protein sequence ID" value="PKW17931.1"/>
    <property type="molecule type" value="Genomic_DNA"/>
</dbReference>
<comment type="caution">
    <text evidence="2">The sequence shown here is derived from an EMBL/GenBank/DDBJ whole genome shotgun (WGS) entry which is preliminary data.</text>
</comment>
<reference evidence="2" key="1">
    <citation type="submission" date="2017-12" db="EMBL/GenBank/DDBJ databases">
        <title>Sequencing the genomes of 1000 Actinobacteria strains.</title>
        <authorList>
            <person name="Klenk H.-P."/>
        </authorList>
    </citation>
    <scope>NUCLEOTIDE SEQUENCE [LARGE SCALE GENOMIC DNA]</scope>
    <source>
        <strain evidence="2">DSM 44228</strain>
    </source>
</reference>
<sequence length="54" mass="5489">MGAGQIAATDETLTIEPPSPSAIRVPISAASRNGPEVTASTLSHNASLTWSRLG</sequence>
<organism evidence="2 3">
    <name type="scientific">Saccharopolyspora spinosa</name>
    <dbReference type="NCBI Taxonomy" id="60894"/>
    <lineage>
        <taxon>Bacteria</taxon>
        <taxon>Bacillati</taxon>
        <taxon>Actinomycetota</taxon>
        <taxon>Actinomycetes</taxon>
        <taxon>Pseudonocardiales</taxon>
        <taxon>Pseudonocardiaceae</taxon>
        <taxon>Saccharopolyspora</taxon>
    </lineage>
</organism>
<evidence type="ECO:0000313" key="3">
    <source>
        <dbReference type="Proteomes" id="UP000233786"/>
    </source>
</evidence>
<dbReference type="AlphaFoldDB" id="A0A2N3Y520"/>
<feature type="region of interest" description="Disordered" evidence="1">
    <location>
        <begin position="1"/>
        <end position="22"/>
    </location>
</feature>
<dbReference type="STRING" id="994479.GCA_000194155_05803"/>
<gene>
    <name evidence="2" type="ORF">A8926_5963</name>
</gene>
<evidence type="ECO:0000313" key="2">
    <source>
        <dbReference type="EMBL" id="PKW17931.1"/>
    </source>
</evidence>
<keyword evidence="3" id="KW-1185">Reference proteome</keyword>